<feature type="compositionally biased region" description="Basic and acidic residues" evidence="1">
    <location>
        <begin position="239"/>
        <end position="262"/>
    </location>
</feature>
<gene>
    <name evidence="2" type="ORF">K437DRAFT_254628</name>
</gene>
<comment type="caution">
    <text evidence="2">The sequence shown here is derived from an EMBL/GenBank/DDBJ whole genome shotgun (WGS) entry which is preliminary data.</text>
</comment>
<evidence type="ECO:0000313" key="3">
    <source>
        <dbReference type="Proteomes" id="UP000027361"/>
    </source>
</evidence>
<feature type="compositionally biased region" description="Low complexity" evidence="1">
    <location>
        <begin position="81"/>
        <end position="92"/>
    </location>
</feature>
<feature type="compositionally biased region" description="Basic and acidic residues" evidence="1">
    <location>
        <begin position="164"/>
        <end position="204"/>
    </location>
</feature>
<dbReference type="AlphaFoldDB" id="A0A066WM47"/>
<feature type="compositionally biased region" description="Low complexity" evidence="1">
    <location>
        <begin position="227"/>
        <end position="237"/>
    </location>
</feature>
<feature type="region of interest" description="Disordered" evidence="1">
    <location>
        <begin position="127"/>
        <end position="209"/>
    </location>
</feature>
<dbReference type="EMBL" id="JMSN01000014">
    <property type="protein sequence ID" value="KDN52074.1"/>
    <property type="molecule type" value="Genomic_DNA"/>
</dbReference>
<organism evidence="2 3">
    <name type="scientific">Tilletiaria anomala (strain ATCC 24038 / CBS 436.72 / UBC 951)</name>
    <dbReference type="NCBI Taxonomy" id="1037660"/>
    <lineage>
        <taxon>Eukaryota</taxon>
        <taxon>Fungi</taxon>
        <taxon>Dikarya</taxon>
        <taxon>Basidiomycota</taxon>
        <taxon>Ustilaginomycotina</taxon>
        <taxon>Exobasidiomycetes</taxon>
        <taxon>Georgefischeriales</taxon>
        <taxon>Tilletiariaceae</taxon>
        <taxon>Tilletiaria</taxon>
    </lineage>
</organism>
<feature type="region of interest" description="Disordered" evidence="1">
    <location>
        <begin position="1"/>
        <end position="31"/>
    </location>
</feature>
<name>A0A066WM47_TILAU</name>
<dbReference type="OrthoDB" id="5876637at2759"/>
<keyword evidence="3" id="KW-1185">Reference proteome</keyword>
<dbReference type="OMA" id="IGHFNRR"/>
<dbReference type="RefSeq" id="XP_013244926.1">
    <property type="nucleotide sequence ID" value="XM_013389472.1"/>
</dbReference>
<protein>
    <submittedName>
        <fullName evidence="2">Uncharacterized protein</fullName>
    </submittedName>
</protein>
<feature type="compositionally biased region" description="Basic and acidic residues" evidence="1">
    <location>
        <begin position="99"/>
        <end position="115"/>
    </location>
</feature>
<dbReference type="PANTHER" id="PTHR21838">
    <property type="entry name" value="COILED-COIL DOMAIN-CONTAINING PROTEIN 137"/>
    <property type="match status" value="1"/>
</dbReference>
<reference evidence="2 3" key="1">
    <citation type="submission" date="2014-05" db="EMBL/GenBank/DDBJ databases">
        <title>Draft genome sequence of a rare smut relative, Tilletiaria anomala UBC 951.</title>
        <authorList>
            <consortium name="DOE Joint Genome Institute"/>
            <person name="Toome M."/>
            <person name="Kuo A."/>
            <person name="Henrissat B."/>
            <person name="Lipzen A."/>
            <person name="Tritt A."/>
            <person name="Yoshinaga Y."/>
            <person name="Zane M."/>
            <person name="Barry K."/>
            <person name="Grigoriev I.V."/>
            <person name="Spatafora J.W."/>
            <person name="Aimea M.C."/>
        </authorList>
    </citation>
    <scope>NUCLEOTIDE SEQUENCE [LARGE SCALE GENOMIC DNA]</scope>
    <source>
        <strain evidence="2 3">UBC 951</strain>
    </source>
</reference>
<evidence type="ECO:0000256" key="1">
    <source>
        <dbReference type="SAM" id="MobiDB-lite"/>
    </source>
</evidence>
<feature type="compositionally biased region" description="Basic residues" evidence="1">
    <location>
        <begin position="138"/>
        <end position="147"/>
    </location>
</feature>
<feature type="region of interest" description="Disordered" evidence="1">
    <location>
        <begin position="51"/>
        <end position="115"/>
    </location>
</feature>
<dbReference type="STRING" id="1037660.A0A066WM47"/>
<sequence>MPHKRRKFSDRQATREFAGNDFAPSSGFDISKEALPKGKMNILNAGKIQAAYRERRKQSEQGASQKKGEASSDPQPSNRLSASGKSKGKAAAVADEKEDPTRMRIREGERLRDFNARVEQAFASTISAAARSASKHAQNQKKRKRRKEGGDGGSDEDSNAGDTDGARQKRKENAQQAEAREKRERDELRAQRESIRHDGEDREFATLSQRKSVRDVVMAPPTLKAGKFSKASAGASADRPGKRIGADMKQEQSKRAQERMLAEERERVIQTYRKKKDDEQKQRLGMKP</sequence>
<dbReference type="GeneID" id="25263928"/>
<dbReference type="InterPro" id="IPR026680">
    <property type="entry name" value="CCDC137"/>
</dbReference>
<dbReference type="GO" id="GO:0005634">
    <property type="term" value="C:nucleus"/>
    <property type="evidence" value="ECO:0007669"/>
    <property type="project" value="TreeGrafter"/>
</dbReference>
<accession>A0A066WM47</accession>
<dbReference type="PANTHER" id="PTHR21838:SF2">
    <property type="entry name" value="COILED-COIL DOMAIN-CONTAINING PROTEIN 137"/>
    <property type="match status" value="1"/>
</dbReference>
<feature type="region of interest" description="Disordered" evidence="1">
    <location>
        <begin position="227"/>
        <end position="262"/>
    </location>
</feature>
<evidence type="ECO:0000313" key="2">
    <source>
        <dbReference type="EMBL" id="KDN52074.1"/>
    </source>
</evidence>
<dbReference type="InParanoid" id="A0A066WM47"/>
<dbReference type="HOGENOM" id="CLU_075896_0_0_1"/>
<proteinExistence type="predicted"/>
<dbReference type="Proteomes" id="UP000027361">
    <property type="component" value="Unassembled WGS sequence"/>
</dbReference>